<comment type="caution">
    <text evidence="4">The sequence shown here is derived from an EMBL/GenBank/DDBJ whole genome shotgun (WGS) entry which is preliminary data.</text>
</comment>
<dbReference type="GO" id="GO:0008408">
    <property type="term" value="F:3'-5' exonuclease activity"/>
    <property type="evidence" value="ECO:0007669"/>
    <property type="project" value="InterPro"/>
</dbReference>
<feature type="domain" description="3'-5' exonuclease" evidence="3">
    <location>
        <begin position="7"/>
        <end position="207"/>
    </location>
</feature>
<evidence type="ECO:0000256" key="1">
    <source>
        <dbReference type="PROSITE-ProRule" id="PRU00117"/>
    </source>
</evidence>
<dbReference type="SUPFAM" id="SSF54791">
    <property type="entry name" value="Eukaryotic type KH-domain (KH-domain type I)"/>
    <property type="match status" value="1"/>
</dbReference>
<sequence>MAESVETLLVDTVEKCQVAVAQLFQEKEVAIDIEGVDLSRAGEVCLIQMCGNSSPKVYLFDIHVLRDSAFEEGGLKKLLESELVIKLFYDVRGDNDALHHLYGVKVCGAYDIQVLCHVRFQNPNDRYLQGLKAVLAKFLQQSATLSPRAISALDKFKEQGTSFFAPELGGSYEVWKERPLRLELLQYAAVDVKFLLGMRELWAPEDADESAALDQFVQETTAVRLKSFVDLPRAVALDYSNKKFRDFELPEGFNATGDVFEKLFVPSDKKGRVIGKGGAAIKLIQSSTGARVSMDANHVLVVGQPSQVQAAVRQIEEAMLDTVLLARDRFLKPGGALYPSHATLYLAPCSHGCFSQRWQQYVDEHWAWRTFLDEMHAEYRLDYGVLADRHESEASERHLQSWDWATLNATQVLGPAVRL</sequence>
<dbReference type="AlphaFoldDB" id="A0A813G7F3"/>
<dbReference type="SUPFAM" id="SSF53335">
    <property type="entry name" value="S-adenosyl-L-methionine-dependent methyltransferases"/>
    <property type="match status" value="1"/>
</dbReference>
<dbReference type="InterPro" id="IPR029063">
    <property type="entry name" value="SAM-dependent_MTases_sf"/>
</dbReference>
<feature type="domain" description="K Homology" evidence="2">
    <location>
        <begin position="257"/>
        <end position="320"/>
    </location>
</feature>
<evidence type="ECO:0000259" key="3">
    <source>
        <dbReference type="SMART" id="SM00474"/>
    </source>
</evidence>
<dbReference type="InterPro" id="IPR004088">
    <property type="entry name" value="KH_dom_type_1"/>
</dbReference>
<dbReference type="SMART" id="SM00474">
    <property type="entry name" value="35EXOc"/>
    <property type="match status" value="1"/>
</dbReference>
<protein>
    <recommendedName>
        <fullName evidence="6">3'-5' exonuclease domain-containing protein</fullName>
    </recommendedName>
</protein>
<dbReference type="GO" id="GO:0003723">
    <property type="term" value="F:RNA binding"/>
    <property type="evidence" value="ECO:0007669"/>
    <property type="project" value="UniProtKB-UniRule"/>
</dbReference>
<organism evidence="4 5">
    <name type="scientific">Polarella glacialis</name>
    <name type="common">Dinoflagellate</name>
    <dbReference type="NCBI Taxonomy" id="89957"/>
    <lineage>
        <taxon>Eukaryota</taxon>
        <taxon>Sar</taxon>
        <taxon>Alveolata</taxon>
        <taxon>Dinophyceae</taxon>
        <taxon>Suessiales</taxon>
        <taxon>Suessiaceae</taxon>
        <taxon>Polarella</taxon>
    </lineage>
</organism>
<dbReference type="InterPro" id="IPR004087">
    <property type="entry name" value="KH_dom"/>
</dbReference>
<dbReference type="GO" id="GO:0006139">
    <property type="term" value="P:nucleobase-containing compound metabolic process"/>
    <property type="evidence" value="ECO:0007669"/>
    <property type="project" value="InterPro"/>
</dbReference>
<name>A0A813G7F3_POLGL</name>
<dbReference type="OrthoDB" id="26838at2759"/>
<reference evidence="4" key="1">
    <citation type="submission" date="2021-02" db="EMBL/GenBank/DDBJ databases">
        <authorList>
            <person name="Dougan E. K."/>
            <person name="Rhodes N."/>
            <person name="Thang M."/>
            <person name="Chan C."/>
        </authorList>
    </citation>
    <scope>NUCLEOTIDE SEQUENCE</scope>
</reference>
<dbReference type="Gene3D" id="3.30.1370.10">
    <property type="entry name" value="K Homology domain, type 1"/>
    <property type="match status" value="1"/>
</dbReference>
<accession>A0A813G7F3</accession>
<gene>
    <name evidence="4" type="ORF">PGLA1383_LOCUS38285</name>
</gene>
<dbReference type="Gene3D" id="3.30.420.10">
    <property type="entry name" value="Ribonuclease H-like superfamily/Ribonuclease H"/>
    <property type="match status" value="1"/>
</dbReference>
<feature type="non-terminal residue" evidence="4">
    <location>
        <position position="419"/>
    </location>
</feature>
<evidence type="ECO:0000313" key="5">
    <source>
        <dbReference type="Proteomes" id="UP000654075"/>
    </source>
</evidence>
<dbReference type="PANTHER" id="PTHR43040">
    <property type="entry name" value="RIBONUCLEASE D"/>
    <property type="match status" value="1"/>
</dbReference>
<evidence type="ECO:0008006" key="6">
    <source>
        <dbReference type="Google" id="ProtNLM"/>
    </source>
</evidence>
<dbReference type="Pfam" id="PF00013">
    <property type="entry name" value="KH_1"/>
    <property type="match status" value="1"/>
</dbReference>
<dbReference type="SMART" id="SM00322">
    <property type="entry name" value="KH"/>
    <property type="match status" value="1"/>
</dbReference>
<evidence type="ECO:0000313" key="4">
    <source>
        <dbReference type="EMBL" id="CAE8620748.1"/>
    </source>
</evidence>
<dbReference type="SUPFAM" id="SSF53098">
    <property type="entry name" value="Ribonuclease H-like"/>
    <property type="match status" value="1"/>
</dbReference>
<dbReference type="EMBL" id="CAJNNV010027577">
    <property type="protein sequence ID" value="CAE8620748.1"/>
    <property type="molecule type" value="Genomic_DNA"/>
</dbReference>
<dbReference type="Proteomes" id="UP000654075">
    <property type="component" value="Unassembled WGS sequence"/>
</dbReference>
<dbReference type="InterPro" id="IPR036612">
    <property type="entry name" value="KH_dom_type_1_sf"/>
</dbReference>
<keyword evidence="1" id="KW-0694">RNA-binding</keyword>
<keyword evidence="5" id="KW-1185">Reference proteome</keyword>
<dbReference type="CDD" id="cd00105">
    <property type="entry name" value="KH-I"/>
    <property type="match status" value="1"/>
</dbReference>
<dbReference type="InterPro" id="IPR012337">
    <property type="entry name" value="RNaseH-like_sf"/>
</dbReference>
<proteinExistence type="predicted"/>
<dbReference type="PROSITE" id="PS50084">
    <property type="entry name" value="KH_TYPE_1"/>
    <property type="match status" value="1"/>
</dbReference>
<dbReference type="Pfam" id="PF01612">
    <property type="entry name" value="DNA_pol_A_exo1"/>
    <property type="match status" value="1"/>
</dbReference>
<evidence type="ECO:0000259" key="2">
    <source>
        <dbReference type="SMART" id="SM00322"/>
    </source>
</evidence>
<dbReference type="InterPro" id="IPR036397">
    <property type="entry name" value="RNaseH_sf"/>
</dbReference>
<dbReference type="InterPro" id="IPR002562">
    <property type="entry name" value="3'-5'_exonuclease_dom"/>
</dbReference>
<dbReference type="PANTHER" id="PTHR43040:SF1">
    <property type="entry name" value="RIBONUCLEASE D"/>
    <property type="match status" value="1"/>
</dbReference>